<accession>A0A9W7L7G6</accession>
<dbReference type="EMBL" id="BRYA01000061">
    <property type="protein sequence ID" value="GMI35875.1"/>
    <property type="molecule type" value="Genomic_DNA"/>
</dbReference>
<keyword evidence="4" id="KW-1185">Reference proteome</keyword>
<dbReference type="Proteomes" id="UP001165065">
    <property type="component" value="Unassembled WGS sequence"/>
</dbReference>
<dbReference type="GO" id="GO:0005737">
    <property type="term" value="C:cytoplasm"/>
    <property type="evidence" value="ECO:0007669"/>
    <property type="project" value="TreeGrafter"/>
</dbReference>
<feature type="domain" description="Protein kinase" evidence="2">
    <location>
        <begin position="97"/>
        <end position="422"/>
    </location>
</feature>
<dbReference type="Gene3D" id="1.10.510.10">
    <property type="entry name" value="Transferase(Phosphotransferase) domain 1"/>
    <property type="match status" value="1"/>
</dbReference>
<dbReference type="SUPFAM" id="SSF56112">
    <property type="entry name" value="Protein kinase-like (PK-like)"/>
    <property type="match status" value="1"/>
</dbReference>
<dbReference type="PROSITE" id="PS50011">
    <property type="entry name" value="PROTEIN_KINASE_DOM"/>
    <property type="match status" value="1"/>
</dbReference>
<comment type="caution">
    <text evidence="3">The sequence shown here is derived from an EMBL/GenBank/DDBJ whole genome shotgun (WGS) entry which is preliminary data.</text>
</comment>
<gene>
    <name evidence="3" type="ORF">TrCOL_g9843</name>
</gene>
<evidence type="ECO:0000259" key="2">
    <source>
        <dbReference type="PROSITE" id="PS50011"/>
    </source>
</evidence>
<evidence type="ECO:0000256" key="1">
    <source>
        <dbReference type="SAM" id="MobiDB-lite"/>
    </source>
</evidence>
<dbReference type="SMART" id="SM00220">
    <property type="entry name" value="S_TKc"/>
    <property type="match status" value="1"/>
</dbReference>
<dbReference type="PANTHER" id="PTHR44167">
    <property type="entry name" value="OVARIAN-SPECIFIC SERINE/THREONINE-PROTEIN KINASE LOK-RELATED"/>
    <property type="match status" value="1"/>
</dbReference>
<feature type="compositionally biased region" description="Basic residues" evidence="1">
    <location>
        <begin position="923"/>
        <end position="935"/>
    </location>
</feature>
<dbReference type="GO" id="GO:0004674">
    <property type="term" value="F:protein serine/threonine kinase activity"/>
    <property type="evidence" value="ECO:0007669"/>
    <property type="project" value="TreeGrafter"/>
</dbReference>
<dbReference type="GO" id="GO:0044773">
    <property type="term" value="P:mitotic DNA damage checkpoint signaling"/>
    <property type="evidence" value="ECO:0007669"/>
    <property type="project" value="TreeGrafter"/>
</dbReference>
<evidence type="ECO:0000313" key="3">
    <source>
        <dbReference type="EMBL" id="GMI35875.1"/>
    </source>
</evidence>
<dbReference type="GO" id="GO:0005524">
    <property type="term" value="F:ATP binding"/>
    <property type="evidence" value="ECO:0007669"/>
    <property type="project" value="InterPro"/>
</dbReference>
<evidence type="ECO:0000313" key="4">
    <source>
        <dbReference type="Proteomes" id="UP001165065"/>
    </source>
</evidence>
<name>A0A9W7L7G6_9STRA</name>
<organism evidence="3 4">
    <name type="scientific">Triparma columacea</name>
    <dbReference type="NCBI Taxonomy" id="722753"/>
    <lineage>
        <taxon>Eukaryota</taxon>
        <taxon>Sar</taxon>
        <taxon>Stramenopiles</taxon>
        <taxon>Ochrophyta</taxon>
        <taxon>Bolidophyceae</taxon>
        <taxon>Parmales</taxon>
        <taxon>Triparmaceae</taxon>
        <taxon>Triparma</taxon>
    </lineage>
</organism>
<proteinExistence type="predicted"/>
<dbReference type="GO" id="GO:0005634">
    <property type="term" value="C:nucleus"/>
    <property type="evidence" value="ECO:0007669"/>
    <property type="project" value="TreeGrafter"/>
</dbReference>
<dbReference type="Pfam" id="PF00069">
    <property type="entry name" value="Pkinase"/>
    <property type="match status" value="2"/>
</dbReference>
<protein>
    <recommendedName>
        <fullName evidence="2">Protein kinase domain-containing protein</fullName>
    </recommendedName>
</protein>
<dbReference type="AlphaFoldDB" id="A0A9W7L7G6"/>
<sequence length="935" mass="103707">MTLFARHPHNEEHFKPVAKAYVDNLLTSPPPTLNAFTPPEQNGWVEFVSDGTLLHDLSTDTCKLQDELVAFVESPDRCPIETAKALAFSIDFERIDEDRTETINEAEFIEFCKSVLDNGGNRKVVIKFMKEKDQFKREKKSQTSLDARYVVLASDFLSSPEFATAVKHVEGHTLSDYPHGIIMPAGDRNLLSIFQSERPSTAEIGVHMKQVIEAVDHLHENNLMHGDIKMNNVVRQNNRLRVIDFDAAADLSDDKSLAGAKFSSGVLPPEMFVPLNNTELAAYTEYWANTDPERQKKVAARNAEGKNFAVKTFAVNEDDFPRDLDALPFHTLAASKSLDVWSLGCMLFHMCASMPLFPVNRDDDMAYAHGLQDAARWTVDDMQRALAQHIDDPAAADLLGHMLHPEPSQRWATKEILGHIFFNPEHRVDEGEVSELLNEMKQNQLNMIAKIEGLPPPTEEMSEEEQRSMLDKAENWVGTVTNLVEEGQGAIQDPASYAKNFLTRAFKNKMAEVKEKLVEEHLYLYLVDEYSNEPVYDKTSVYPIKIETKSELVDKFMPMMRMGLQAAAVVNGAASLANIFCPMLPRKLVPSTMLTKANSFVNSLDKPSNVADNASVHASVESGDGGGKAKRGGDLRDFEIFLDKHDSKQGYAGLRRVCNEENGEAIWVTEASVKAMEVEPGASVGEGRGGGGGQKGGETSHSSLAIDIKARRMSIKAIAESANKKIDEVKSSLVDKTLYLYLVDELTGLPMYDTGGVYPIKIETKSDLVDQYMPMMQVGLQAAAIANGAASLANVFCPFVPSTLVPKSIMDKAEGFLGDLKKPSNVADFRSVQAEVEKGGDGGAKRGGELRDFKKFLEEHDKDRTFSGLKRVCNNETGEAIWVCDDSIGAIKELGEVREKSTPKKLRKDVKGMEAGELQPVKKTPKKKKKRFFSW</sequence>
<feature type="compositionally biased region" description="Gly residues" evidence="1">
    <location>
        <begin position="684"/>
        <end position="696"/>
    </location>
</feature>
<reference evidence="4" key="1">
    <citation type="journal article" date="2023" name="Commun. Biol.">
        <title>Genome analysis of Parmales, the sister group of diatoms, reveals the evolutionary specialization of diatoms from phago-mixotrophs to photoautotrophs.</title>
        <authorList>
            <person name="Ban H."/>
            <person name="Sato S."/>
            <person name="Yoshikawa S."/>
            <person name="Yamada K."/>
            <person name="Nakamura Y."/>
            <person name="Ichinomiya M."/>
            <person name="Sato N."/>
            <person name="Blanc-Mathieu R."/>
            <person name="Endo H."/>
            <person name="Kuwata A."/>
            <person name="Ogata H."/>
        </authorList>
    </citation>
    <scope>NUCLEOTIDE SEQUENCE [LARGE SCALE GENOMIC DNA]</scope>
</reference>
<feature type="region of interest" description="Disordered" evidence="1">
    <location>
        <begin position="901"/>
        <end position="935"/>
    </location>
</feature>
<feature type="region of interest" description="Disordered" evidence="1">
    <location>
        <begin position="681"/>
        <end position="701"/>
    </location>
</feature>
<dbReference type="InterPro" id="IPR011009">
    <property type="entry name" value="Kinase-like_dom_sf"/>
</dbReference>
<dbReference type="PANTHER" id="PTHR44167:SF18">
    <property type="entry name" value="PROTEIN KINASE DOMAIN-CONTAINING PROTEIN"/>
    <property type="match status" value="1"/>
</dbReference>
<dbReference type="InterPro" id="IPR000719">
    <property type="entry name" value="Prot_kinase_dom"/>
</dbReference>